<keyword evidence="1" id="KW-0472">Membrane</keyword>
<keyword evidence="1" id="KW-0812">Transmembrane</keyword>
<keyword evidence="1" id="KW-1133">Transmembrane helix</keyword>
<evidence type="ECO:0000313" key="2">
    <source>
        <dbReference type="EMBL" id="KKM14814.1"/>
    </source>
</evidence>
<dbReference type="Pfam" id="PF05137">
    <property type="entry name" value="PilN"/>
    <property type="match status" value="1"/>
</dbReference>
<organism evidence="2">
    <name type="scientific">marine sediment metagenome</name>
    <dbReference type="NCBI Taxonomy" id="412755"/>
    <lineage>
        <taxon>unclassified sequences</taxon>
        <taxon>metagenomes</taxon>
        <taxon>ecological metagenomes</taxon>
    </lineage>
</organism>
<feature type="transmembrane region" description="Helical" evidence="1">
    <location>
        <begin position="36"/>
        <end position="55"/>
    </location>
</feature>
<dbReference type="EMBL" id="LAZR01015059">
    <property type="protein sequence ID" value="KKM14814.1"/>
    <property type="molecule type" value="Genomic_DNA"/>
</dbReference>
<evidence type="ECO:0000256" key="1">
    <source>
        <dbReference type="SAM" id="Phobius"/>
    </source>
</evidence>
<proteinExistence type="predicted"/>
<evidence type="ECO:0008006" key="3">
    <source>
        <dbReference type="Google" id="ProtNLM"/>
    </source>
</evidence>
<sequence length="201" mass="22209">MRSFENSGLRVNINMMPPVAEEARVNKKLALVTANFAALVVLIMFLATGIINYRLGKAQAFMAQRASDDSGDSIENLLDRQRAVNEQIATLSGQRSGMGMVYDSDSTGKWAGILDDIRKNTPKALDIRQMRSDGDSNLEMRGSSLKFKSIYQFAELLGESDYIASASVVETNKDNHMQNIVSYVIKCELVNNEESQTDVDG</sequence>
<gene>
    <name evidence="2" type="ORF">LCGC14_1702310</name>
</gene>
<protein>
    <recommendedName>
        <fullName evidence="3">Fimbrial assembly family protein</fullName>
    </recommendedName>
</protein>
<dbReference type="AlphaFoldDB" id="A0A0F9I566"/>
<comment type="caution">
    <text evidence="2">The sequence shown here is derived from an EMBL/GenBank/DDBJ whole genome shotgun (WGS) entry which is preliminary data.</text>
</comment>
<accession>A0A0F9I566</accession>
<dbReference type="InterPro" id="IPR007813">
    <property type="entry name" value="PilN"/>
</dbReference>
<reference evidence="2" key="1">
    <citation type="journal article" date="2015" name="Nature">
        <title>Complex archaea that bridge the gap between prokaryotes and eukaryotes.</title>
        <authorList>
            <person name="Spang A."/>
            <person name="Saw J.H."/>
            <person name="Jorgensen S.L."/>
            <person name="Zaremba-Niedzwiedzka K."/>
            <person name="Martijn J."/>
            <person name="Lind A.E."/>
            <person name="van Eijk R."/>
            <person name="Schleper C."/>
            <person name="Guy L."/>
            <person name="Ettema T.J."/>
        </authorList>
    </citation>
    <scope>NUCLEOTIDE SEQUENCE</scope>
</reference>
<name>A0A0F9I566_9ZZZZ</name>